<comment type="catalytic activity">
    <reaction evidence="1 13">
        <text>[(1-&gt;4)-alpha-D-glucosyl](n) + phosphate = [(1-&gt;4)-alpha-D-glucosyl](n-1) + alpha-D-glucose 1-phosphate</text>
        <dbReference type="Rhea" id="RHEA:41732"/>
        <dbReference type="Rhea" id="RHEA-COMP:9584"/>
        <dbReference type="Rhea" id="RHEA-COMP:9586"/>
        <dbReference type="ChEBI" id="CHEBI:15444"/>
        <dbReference type="ChEBI" id="CHEBI:43474"/>
        <dbReference type="ChEBI" id="CHEBI:58601"/>
        <dbReference type="EC" id="2.4.1.1"/>
    </reaction>
</comment>
<keyword evidence="10 13" id="KW-0119">Carbohydrate metabolism</keyword>
<accession>A0A1B8RQD5</accession>
<dbReference type="SUPFAM" id="SSF53756">
    <property type="entry name" value="UDP-Glycosyltransferase/glycogen phosphorylase"/>
    <property type="match status" value="1"/>
</dbReference>
<dbReference type="GO" id="GO:0005980">
    <property type="term" value="P:glycogen catabolic process"/>
    <property type="evidence" value="ECO:0007669"/>
    <property type="project" value="TreeGrafter"/>
</dbReference>
<dbReference type="Proteomes" id="UP000092714">
    <property type="component" value="Unassembled WGS sequence"/>
</dbReference>
<comment type="cofactor">
    <cofactor evidence="2 13">
        <name>pyridoxal 5'-phosphate</name>
        <dbReference type="ChEBI" id="CHEBI:597326"/>
    </cofactor>
</comment>
<comment type="similarity">
    <text evidence="4 13">Belongs to the glycogen phosphorylase family.</text>
</comment>
<evidence type="ECO:0000256" key="10">
    <source>
        <dbReference type="ARBA" id="ARBA00023277"/>
    </source>
</evidence>
<name>A0A1B8RQD5_9CLOT</name>
<dbReference type="PROSITE" id="PS00102">
    <property type="entry name" value="PHOSPHORYLASE"/>
    <property type="match status" value="1"/>
</dbReference>
<dbReference type="EC" id="2.4.1.1" evidence="13"/>
<dbReference type="Pfam" id="PF00343">
    <property type="entry name" value="Phosphorylase"/>
    <property type="match status" value="1"/>
</dbReference>
<dbReference type="InterPro" id="IPR000811">
    <property type="entry name" value="Glyco_trans_35"/>
</dbReference>
<dbReference type="FunFam" id="3.40.50.2000:FF:000003">
    <property type="entry name" value="Alpha-1,4 glucan phosphorylase"/>
    <property type="match status" value="1"/>
</dbReference>
<evidence type="ECO:0000256" key="7">
    <source>
        <dbReference type="ARBA" id="ARBA00022676"/>
    </source>
</evidence>
<dbReference type="EMBL" id="MAPZ01000017">
    <property type="protein sequence ID" value="OBY11028.1"/>
    <property type="molecule type" value="Genomic_DNA"/>
</dbReference>
<dbReference type="AlphaFoldDB" id="A0A1B8RQD5"/>
<comment type="caution">
    <text evidence="14">The sequence shown here is derived from an EMBL/GenBank/DDBJ whole genome shotgun (WGS) entry which is preliminary data.</text>
</comment>
<keyword evidence="9 12" id="KW-0663">Pyridoxal phosphate</keyword>
<feature type="modified residue" description="N6-(pyridoxal phosphate)lysine" evidence="12">
    <location>
        <position position="632"/>
    </location>
</feature>
<dbReference type="GO" id="GO:0005737">
    <property type="term" value="C:cytoplasm"/>
    <property type="evidence" value="ECO:0007669"/>
    <property type="project" value="UniProtKB-SubCell"/>
</dbReference>
<keyword evidence="5" id="KW-0963">Cytoplasm</keyword>
<dbReference type="NCBIfam" id="TIGR02093">
    <property type="entry name" value="P_ylase"/>
    <property type="match status" value="1"/>
</dbReference>
<dbReference type="OrthoDB" id="9760804at2"/>
<dbReference type="CDD" id="cd04300">
    <property type="entry name" value="GT35_Glycogen_Phosphorylase"/>
    <property type="match status" value="1"/>
</dbReference>
<comment type="function">
    <text evidence="13">Allosteric enzyme that catalyzes the rate-limiting step in glycogen catabolism, the phosphorolytic cleavage of glycogen to produce glucose-1-phosphate, and plays a central role in maintaining cellular and organismal glucose homeostasis.</text>
</comment>
<dbReference type="Gene3D" id="3.40.50.2000">
    <property type="entry name" value="Glycogen Phosphorylase B"/>
    <property type="match status" value="2"/>
</dbReference>
<dbReference type="InterPro" id="IPR035090">
    <property type="entry name" value="Pyridoxal_P_attach_site"/>
</dbReference>
<evidence type="ECO:0000256" key="9">
    <source>
        <dbReference type="ARBA" id="ARBA00022898"/>
    </source>
</evidence>
<dbReference type="PIRSF" id="PIRSF000460">
    <property type="entry name" value="Pprylas_GlgP"/>
    <property type="match status" value="1"/>
</dbReference>
<sequence>MQVNTLVDKIKNNLMRDYGKEAKDASIHEMHNVVAQVVISQITDRWNEANKNFYKNRHAYYLSAEFLMGRAVQNNLICIGIFDEVKDALNEIGFDINQFEEIEDMALGNGGLGRLAACFLDSAATCDIPLNGYGIRYKFGLFKQAIEDGFQKEYADNWTAFGDEWSLRRFEDSVKVKFDDMEVVAVPYDMPIIGYGTENIGTLRLWQSEAVNEFNFELFNNCEYDEAIKEKTEAENISAGLYPNDNTEAGKVLRYRQQYFFTSASIQDLLKKYKAEYGNDFSKLVELNSIQLNDTHPVVAIPEFIRIMTTENNVSFDEAFIMAKEVFNYTNHTVMAEALEKWNIELVEKYTPEVFAVIEEINKRLIKELKKLKVKKKDIAKYEIISDGQVHMARMATYIGKYVNGVAEIHSEILKKDTLKEWYDIYPDKFQNKTNGITQRRWLACCNPELTELLTRLVGDDSFLKDLDKLKNIERYADDDSVIKEYIEIKKKKKRQLIEYIEKHEGIRLEEHFIFDIQIKRLHEYKRQFMNALSILDIYYRLKVGEIKDFTPTAFIFGAKAAPGYARAKAIIKLINEISNLVNNDPETNDRLKVVFVQNYNVSYAEKLIPGANVSEQISTAGTEASGTGNMKFMLNGAVTLGTYDGANIEIVREAGEENNYIFGAREEEILAIKESYDPKEIYENDEHIKKVIDSLVDGTFDDGMEDEEGTIEGSFFELYNSLLEGTSWHKPDHYFILQDFNRYFEARMKLNKDFKDEMSFARKCFINTANAGFFSSDRTIREYAKDIWKI</sequence>
<proteinExistence type="inferred from homology"/>
<dbReference type="GO" id="GO:0030170">
    <property type="term" value="F:pyridoxal phosphate binding"/>
    <property type="evidence" value="ECO:0007669"/>
    <property type="project" value="InterPro"/>
</dbReference>
<evidence type="ECO:0000256" key="11">
    <source>
        <dbReference type="ARBA" id="ARBA00025174"/>
    </source>
</evidence>
<evidence type="ECO:0000256" key="8">
    <source>
        <dbReference type="ARBA" id="ARBA00022679"/>
    </source>
</evidence>
<comment type="subcellular location">
    <subcellularLocation>
        <location evidence="3">Cytoplasm</location>
    </subcellularLocation>
</comment>
<dbReference type="GO" id="GO:0008184">
    <property type="term" value="F:glycogen phosphorylase activity"/>
    <property type="evidence" value="ECO:0007669"/>
    <property type="project" value="InterPro"/>
</dbReference>
<dbReference type="eggNOG" id="COG0058">
    <property type="taxonomic scope" value="Bacteria"/>
</dbReference>
<evidence type="ECO:0000256" key="12">
    <source>
        <dbReference type="PIRSR" id="PIRSR000460-1"/>
    </source>
</evidence>
<evidence type="ECO:0000256" key="13">
    <source>
        <dbReference type="RuleBase" id="RU000587"/>
    </source>
</evidence>
<evidence type="ECO:0000256" key="3">
    <source>
        <dbReference type="ARBA" id="ARBA00004496"/>
    </source>
</evidence>
<keyword evidence="15" id="KW-1185">Reference proteome</keyword>
<dbReference type="PANTHER" id="PTHR11468">
    <property type="entry name" value="GLYCOGEN PHOSPHORYLASE"/>
    <property type="match status" value="1"/>
</dbReference>
<dbReference type="PANTHER" id="PTHR11468:SF3">
    <property type="entry name" value="GLYCOGEN PHOSPHORYLASE, LIVER FORM"/>
    <property type="match status" value="1"/>
</dbReference>
<evidence type="ECO:0000256" key="1">
    <source>
        <dbReference type="ARBA" id="ARBA00001275"/>
    </source>
</evidence>
<dbReference type="FunFam" id="3.40.50.2000:FF:000153">
    <property type="entry name" value="Alpha-1,4 glucan phosphorylase"/>
    <property type="match status" value="1"/>
</dbReference>
<dbReference type="InterPro" id="IPR011833">
    <property type="entry name" value="Glycg_phsphrylas"/>
</dbReference>
<protein>
    <recommendedName>
        <fullName evidence="13">Alpha-1,4 glucan phosphorylase</fullName>
        <ecNumber evidence="13">2.4.1.1</ecNumber>
    </recommendedName>
</protein>
<organism evidence="14 15">
    <name type="scientific">Clostridium paraputrificum</name>
    <dbReference type="NCBI Taxonomy" id="29363"/>
    <lineage>
        <taxon>Bacteria</taxon>
        <taxon>Bacillati</taxon>
        <taxon>Bacillota</taxon>
        <taxon>Clostridia</taxon>
        <taxon>Eubacteriales</taxon>
        <taxon>Clostridiaceae</taxon>
        <taxon>Clostridium</taxon>
    </lineage>
</organism>
<evidence type="ECO:0000313" key="15">
    <source>
        <dbReference type="Proteomes" id="UP000092714"/>
    </source>
</evidence>
<keyword evidence="8 13" id="KW-0808">Transferase</keyword>
<keyword evidence="7 13" id="KW-0328">Glycosyltransferase</keyword>
<comment type="function">
    <text evidence="11">Phosphorylase is an important allosteric enzyme in carbohydrate metabolism. Enzymes from different sources differ in their regulatory mechanisms and in their natural substrates. However, all known phosphorylases share catalytic and structural properties.</text>
</comment>
<evidence type="ECO:0000313" key="14">
    <source>
        <dbReference type="EMBL" id="OBY11028.1"/>
    </source>
</evidence>
<reference evidence="14 15" key="1">
    <citation type="submission" date="2016-06" db="EMBL/GenBank/DDBJ databases">
        <authorList>
            <person name="Kjaerup R.B."/>
            <person name="Dalgaard T.S."/>
            <person name="Juul-Madsen H.R."/>
        </authorList>
    </citation>
    <scope>NUCLEOTIDE SEQUENCE [LARGE SCALE GENOMIC DNA]</scope>
    <source>
        <strain evidence="14 15">373-A1</strain>
    </source>
</reference>
<evidence type="ECO:0000256" key="2">
    <source>
        <dbReference type="ARBA" id="ARBA00001933"/>
    </source>
</evidence>
<evidence type="ECO:0000256" key="6">
    <source>
        <dbReference type="ARBA" id="ARBA00022533"/>
    </source>
</evidence>
<gene>
    <name evidence="14" type="ORF">CP373A1_07665</name>
</gene>
<keyword evidence="6" id="KW-0021">Allosteric enzyme</keyword>
<dbReference type="RefSeq" id="WP_065254475.1">
    <property type="nucleotide sequence ID" value="NZ_MAPZ01000017.1"/>
</dbReference>
<evidence type="ECO:0000256" key="5">
    <source>
        <dbReference type="ARBA" id="ARBA00022490"/>
    </source>
</evidence>
<evidence type="ECO:0000256" key="4">
    <source>
        <dbReference type="ARBA" id="ARBA00006047"/>
    </source>
</evidence>